<dbReference type="Gene3D" id="3.40.50.2300">
    <property type="match status" value="1"/>
</dbReference>
<comment type="subcellular location">
    <subcellularLocation>
        <location evidence="6">Cytoplasm</location>
    </subcellularLocation>
</comment>
<dbReference type="Pfam" id="PF01339">
    <property type="entry name" value="CheB_methylest"/>
    <property type="match status" value="1"/>
</dbReference>
<accession>A0ABU1WLB4</accession>
<protein>
    <recommendedName>
        <fullName evidence="6">Protein-glutamate methylesterase/protein-glutamine glutaminase</fullName>
        <ecNumber evidence="6">3.1.1.61</ecNumber>
        <ecNumber evidence="6">3.5.1.44</ecNumber>
    </recommendedName>
</protein>
<evidence type="ECO:0000259" key="9">
    <source>
        <dbReference type="PROSITE" id="PS50110"/>
    </source>
</evidence>
<dbReference type="PROSITE" id="PS50122">
    <property type="entry name" value="CHEB"/>
    <property type="match status" value="1"/>
</dbReference>
<keyword evidence="3 6" id="KW-0597">Phosphoprotein</keyword>
<dbReference type="EC" id="3.1.1.61" evidence="6"/>
<dbReference type="SUPFAM" id="SSF52172">
    <property type="entry name" value="CheY-like"/>
    <property type="match status" value="1"/>
</dbReference>
<dbReference type="InterPro" id="IPR000673">
    <property type="entry name" value="Sig_transdc_resp-reg_Me-estase"/>
</dbReference>
<dbReference type="RefSeq" id="WP_310315243.1">
    <property type="nucleotide sequence ID" value="NZ_JAVDWU010000004.1"/>
</dbReference>
<keyword evidence="4 6" id="KW-0378">Hydrolase</keyword>
<dbReference type="PROSITE" id="PS50110">
    <property type="entry name" value="RESPONSE_REGULATORY"/>
    <property type="match status" value="1"/>
</dbReference>
<gene>
    <name evidence="6" type="primary">cheB</name>
    <name evidence="11" type="ORF">J2W49_002045</name>
</gene>
<dbReference type="PIRSF" id="PIRSF000876">
    <property type="entry name" value="RR_chemtxs_CheB"/>
    <property type="match status" value="1"/>
</dbReference>
<dbReference type="CDD" id="cd17541">
    <property type="entry name" value="REC_CheB-like"/>
    <property type="match status" value="1"/>
</dbReference>
<evidence type="ECO:0000313" key="11">
    <source>
        <dbReference type="EMBL" id="MDR7150087.1"/>
    </source>
</evidence>
<proteinExistence type="inferred from homology"/>
<evidence type="ECO:0000259" key="10">
    <source>
        <dbReference type="PROSITE" id="PS50122"/>
    </source>
</evidence>
<feature type="domain" description="Response regulatory" evidence="9">
    <location>
        <begin position="1"/>
        <end position="118"/>
    </location>
</feature>
<dbReference type="PANTHER" id="PTHR42872">
    <property type="entry name" value="PROTEIN-GLUTAMATE METHYLESTERASE/PROTEIN-GLUTAMINE GLUTAMINASE"/>
    <property type="match status" value="1"/>
</dbReference>
<dbReference type="Proteomes" id="UP001265700">
    <property type="component" value="Unassembled WGS sequence"/>
</dbReference>
<sequence>MLVAEDFAVTRMFLVHLLESDPQIRVVGAVGDGQAAVDFVLKNQPDVVLMDLYMPRLDGFEATRQIMETQPLPIVICSAVADPKDLDIIFRSLEAGAVACIEKPVGSGHVQFETNAANLLQTVKLMSEVKVVRRLKRSRQAPAPATRAAPWQRAPAEIKLVGIGTSTGGPPVLQSVLAALPRDFPAPVLIVQHIARGFLTGMAEWLRQTSGLQVHIGAYGTQPLPGHVYLAPDDFHMGIGKSGQIILTREEPENGMRPAVSFLFRSLAKTYGPNALGVLLTGMGKDGAAELKLMRDKGAITIAQDSESSIVHGMAGEAIALEGVTHVLPADKIAAALVSLVNNKSDKVRN</sequence>
<comment type="caution">
    <text evidence="11">The sequence shown here is derived from an EMBL/GenBank/DDBJ whole genome shotgun (WGS) entry which is preliminary data.</text>
</comment>
<reference evidence="11 12" key="1">
    <citation type="submission" date="2023-07" db="EMBL/GenBank/DDBJ databases">
        <title>Sorghum-associated microbial communities from plants grown in Nebraska, USA.</title>
        <authorList>
            <person name="Schachtman D."/>
        </authorList>
    </citation>
    <scope>NUCLEOTIDE SEQUENCE [LARGE SCALE GENOMIC DNA]</scope>
    <source>
        <strain evidence="11 12">4249</strain>
    </source>
</reference>
<dbReference type="SUPFAM" id="SSF52738">
    <property type="entry name" value="Methylesterase CheB, C-terminal domain"/>
    <property type="match status" value="1"/>
</dbReference>
<evidence type="ECO:0000256" key="3">
    <source>
        <dbReference type="ARBA" id="ARBA00022553"/>
    </source>
</evidence>
<keyword evidence="1 6" id="KW-0963">Cytoplasm</keyword>
<comment type="function">
    <text evidence="6">Involved in chemotaxis. Part of a chemotaxis signal transduction system that modulates chemotaxis in response to various stimuli. Catalyzes the demethylation of specific methylglutamate residues introduced into the chemoreceptors (methyl-accepting chemotaxis proteins or MCP) by CheR. Also mediates the irreversible deamidation of specific glutamine residues to glutamic acid.</text>
</comment>
<keyword evidence="2 6" id="KW-0145">Chemotaxis</keyword>
<dbReference type="CDD" id="cd16432">
    <property type="entry name" value="CheB_Rec"/>
    <property type="match status" value="1"/>
</dbReference>
<dbReference type="InterPro" id="IPR001789">
    <property type="entry name" value="Sig_transdc_resp-reg_receiver"/>
</dbReference>
<evidence type="ECO:0000256" key="8">
    <source>
        <dbReference type="PROSITE-ProRule" id="PRU00169"/>
    </source>
</evidence>
<feature type="active site" evidence="6 7">
    <location>
        <position position="193"/>
    </location>
</feature>
<name>A0ABU1WLB4_9BURK</name>
<evidence type="ECO:0000256" key="1">
    <source>
        <dbReference type="ARBA" id="ARBA00022490"/>
    </source>
</evidence>
<keyword evidence="12" id="KW-1185">Reference proteome</keyword>
<dbReference type="Pfam" id="PF00072">
    <property type="entry name" value="Response_reg"/>
    <property type="match status" value="1"/>
</dbReference>
<organism evidence="11 12">
    <name type="scientific">Hydrogenophaga palleronii</name>
    <dbReference type="NCBI Taxonomy" id="65655"/>
    <lineage>
        <taxon>Bacteria</taxon>
        <taxon>Pseudomonadati</taxon>
        <taxon>Pseudomonadota</taxon>
        <taxon>Betaproteobacteria</taxon>
        <taxon>Burkholderiales</taxon>
        <taxon>Comamonadaceae</taxon>
        <taxon>Hydrogenophaga</taxon>
    </lineage>
</organism>
<feature type="modified residue" description="4-aspartylphosphate" evidence="6 8">
    <location>
        <position position="51"/>
    </location>
</feature>
<evidence type="ECO:0000256" key="2">
    <source>
        <dbReference type="ARBA" id="ARBA00022500"/>
    </source>
</evidence>
<dbReference type="SMART" id="SM00448">
    <property type="entry name" value="REC"/>
    <property type="match status" value="1"/>
</dbReference>
<dbReference type="EC" id="3.5.1.44" evidence="6"/>
<comment type="similarity">
    <text evidence="6">Belongs to the CheB family.</text>
</comment>
<evidence type="ECO:0000256" key="4">
    <source>
        <dbReference type="ARBA" id="ARBA00022801"/>
    </source>
</evidence>
<feature type="active site" evidence="6 7">
    <location>
        <position position="166"/>
    </location>
</feature>
<comment type="catalytic activity">
    <reaction evidence="5 6">
        <text>[protein]-L-glutamate 5-O-methyl ester + H2O = L-glutamyl-[protein] + methanol + H(+)</text>
        <dbReference type="Rhea" id="RHEA:23236"/>
        <dbReference type="Rhea" id="RHEA-COMP:10208"/>
        <dbReference type="Rhea" id="RHEA-COMP:10311"/>
        <dbReference type="ChEBI" id="CHEBI:15377"/>
        <dbReference type="ChEBI" id="CHEBI:15378"/>
        <dbReference type="ChEBI" id="CHEBI:17790"/>
        <dbReference type="ChEBI" id="CHEBI:29973"/>
        <dbReference type="ChEBI" id="CHEBI:82795"/>
        <dbReference type="EC" id="3.1.1.61"/>
    </reaction>
</comment>
<comment type="PTM">
    <text evidence="6">Phosphorylated by CheA. Phosphorylation of the N-terminal regulatory domain activates the methylesterase activity.</text>
</comment>
<feature type="domain" description="CheB-type methylesterase" evidence="10">
    <location>
        <begin position="155"/>
        <end position="344"/>
    </location>
</feature>
<dbReference type="HAMAP" id="MF_00099">
    <property type="entry name" value="CheB_chemtxs"/>
    <property type="match status" value="1"/>
</dbReference>
<evidence type="ECO:0000256" key="7">
    <source>
        <dbReference type="PROSITE-ProRule" id="PRU00050"/>
    </source>
</evidence>
<dbReference type="Gene3D" id="3.40.50.180">
    <property type="entry name" value="Methylesterase CheB, C-terminal domain"/>
    <property type="match status" value="1"/>
</dbReference>
<dbReference type="PANTHER" id="PTHR42872:SF6">
    <property type="entry name" value="PROTEIN-GLUTAMATE METHYLESTERASE_PROTEIN-GLUTAMINE GLUTAMINASE"/>
    <property type="match status" value="1"/>
</dbReference>
<dbReference type="EMBL" id="JAVDWU010000004">
    <property type="protein sequence ID" value="MDR7150087.1"/>
    <property type="molecule type" value="Genomic_DNA"/>
</dbReference>
<comment type="catalytic activity">
    <reaction evidence="6">
        <text>L-glutaminyl-[protein] + H2O = L-glutamyl-[protein] + NH4(+)</text>
        <dbReference type="Rhea" id="RHEA:16441"/>
        <dbReference type="Rhea" id="RHEA-COMP:10207"/>
        <dbReference type="Rhea" id="RHEA-COMP:10208"/>
        <dbReference type="ChEBI" id="CHEBI:15377"/>
        <dbReference type="ChEBI" id="CHEBI:28938"/>
        <dbReference type="ChEBI" id="CHEBI:29973"/>
        <dbReference type="ChEBI" id="CHEBI:30011"/>
        <dbReference type="EC" id="3.5.1.44"/>
    </reaction>
</comment>
<dbReference type="NCBIfam" id="NF009206">
    <property type="entry name" value="PRK12555.1"/>
    <property type="match status" value="1"/>
</dbReference>
<dbReference type="InterPro" id="IPR035909">
    <property type="entry name" value="CheB_C"/>
</dbReference>
<dbReference type="GO" id="GO:0008984">
    <property type="term" value="F:protein-glutamate methylesterase activity"/>
    <property type="evidence" value="ECO:0007669"/>
    <property type="project" value="UniProtKB-EC"/>
</dbReference>
<evidence type="ECO:0000256" key="5">
    <source>
        <dbReference type="ARBA" id="ARBA00048267"/>
    </source>
</evidence>
<evidence type="ECO:0000313" key="12">
    <source>
        <dbReference type="Proteomes" id="UP001265700"/>
    </source>
</evidence>
<comment type="domain">
    <text evidence="6">Contains a C-terminal catalytic domain, and an N-terminal region which modulates catalytic activity.</text>
</comment>
<evidence type="ECO:0000256" key="6">
    <source>
        <dbReference type="HAMAP-Rule" id="MF_00099"/>
    </source>
</evidence>
<dbReference type="InterPro" id="IPR008248">
    <property type="entry name" value="CheB-like"/>
</dbReference>
<feature type="active site" evidence="6 7">
    <location>
        <position position="286"/>
    </location>
</feature>
<dbReference type="NCBIfam" id="NF001965">
    <property type="entry name" value="PRK00742.1"/>
    <property type="match status" value="1"/>
</dbReference>
<dbReference type="InterPro" id="IPR011006">
    <property type="entry name" value="CheY-like_superfamily"/>
</dbReference>